<keyword evidence="4" id="KW-0032">Aminotransferase</keyword>
<dbReference type="InterPro" id="IPR015424">
    <property type="entry name" value="PyrdxlP-dep_Trfase"/>
</dbReference>
<dbReference type="InterPro" id="IPR004839">
    <property type="entry name" value="Aminotransferase_I/II_large"/>
</dbReference>
<dbReference type="PANTHER" id="PTHR46383">
    <property type="entry name" value="ASPARTATE AMINOTRANSFERASE"/>
    <property type="match status" value="1"/>
</dbReference>
<accession>A0A0N1J6H4</accession>
<dbReference type="InterPro" id="IPR015421">
    <property type="entry name" value="PyrdxlP-dep_Trfase_major"/>
</dbReference>
<comment type="catalytic activity">
    <reaction evidence="7">
        <text>L-aspartate + 2-oxoglutarate = oxaloacetate + L-glutamate</text>
        <dbReference type="Rhea" id="RHEA:21824"/>
        <dbReference type="ChEBI" id="CHEBI:16452"/>
        <dbReference type="ChEBI" id="CHEBI:16810"/>
        <dbReference type="ChEBI" id="CHEBI:29985"/>
        <dbReference type="ChEBI" id="CHEBI:29991"/>
        <dbReference type="EC" id="2.6.1.1"/>
    </reaction>
</comment>
<dbReference type="Gene3D" id="3.40.640.10">
    <property type="entry name" value="Type I PLP-dependent aspartate aminotransferase-like (Major domain)"/>
    <property type="match status" value="1"/>
</dbReference>
<keyword evidence="10" id="KW-1185">Reference proteome</keyword>
<dbReference type="EC" id="2.6.1.1" evidence="3"/>
<gene>
    <name evidence="9" type="ORF">SU32_07380</name>
</gene>
<dbReference type="GO" id="GO:0030170">
    <property type="term" value="F:pyridoxal phosphate binding"/>
    <property type="evidence" value="ECO:0007669"/>
    <property type="project" value="InterPro"/>
</dbReference>
<dbReference type="Proteomes" id="UP000038011">
    <property type="component" value="Unassembled WGS sequence"/>
</dbReference>
<protein>
    <recommendedName>
        <fullName evidence="3">aspartate transaminase</fullName>
        <ecNumber evidence="3">2.6.1.1</ecNumber>
    </recommendedName>
</protein>
<comment type="cofactor">
    <cofactor evidence="1">
        <name>pyridoxal 5'-phosphate</name>
        <dbReference type="ChEBI" id="CHEBI:597326"/>
    </cofactor>
</comment>
<dbReference type="CDD" id="cd00609">
    <property type="entry name" value="AAT_like"/>
    <property type="match status" value="1"/>
</dbReference>
<keyword evidence="5" id="KW-0808">Transferase</keyword>
<dbReference type="STRING" id="1514904.SU32_07380"/>
<keyword evidence="6" id="KW-0663">Pyridoxal phosphate</keyword>
<dbReference type="SUPFAM" id="SSF53383">
    <property type="entry name" value="PLP-dependent transferases"/>
    <property type="match status" value="1"/>
</dbReference>
<reference evidence="9 10" key="1">
    <citation type="submission" date="2015-01" db="EMBL/GenBank/DDBJ databases">
        <title>Ahrensia donghaiensis sp. nov., a novel dimethylsulphoniopropionate-cleavage bacterium isolated from seawater and emended descriptions of the genus Ahrensia and Ahrensia kielensis.</title>
        <authorList>
            <person name="Liu J."/>
        </authorList>
    </citation>
    <scope>NUCLEOTIDE SEQUENCE [LARGE SCALE GENOMIC DNA]</scope>
    <source>
        <strain evidence="9 10">LZD062</strain>
    </source>
</reference>
<comment type="similarity">
    <text evidence="2">Belongs to the class-I pyridoxal-phosphate-dependent aminotransferase family.</text>
</comment>
<dbReference type="GO" id="GO:0004069">
    <property type="term" value="F:L-aspartate:2-oxoglutarate aminotransferase activity"/>
    <property type="evidence" value="ECO:0007669"/>
    <property type="project" value="UniProtKB-EC"/>
</dbReference>
<name>A0A0N1J6H4_9HYPH</name>
<evidence type="ECO:0000313" key="9">
    <source>
        <dbReference type="EMBL" id="KPB01678.1"/>
    </source>
</evidence>
<evidence type="ECO:0000256" key="5">
    <source>
        <dbReference type="ARBA" id="ARBA00022679"/>
    </source>
</evidence>
<dbReference type="PATRIC" id="fig|1514904.3.peg.3513"/>
<organism evidence="9 10">
    <name type="scientific">Ahrensia marina</name>
    <dbReference type="NCBI Taxonomy" id="1514904"/>
    <lineage>
        <taxon>Bacteria</taxon>
        <taxon>Pseudomonadati</taxon>
        <taxon>Pseudomonadota</taxon>
        <taxon>Alphaproteobacteria</taxon>
        <taxon>Hyphomicrobiales</taxon>
        <taxon>Ahrensiaceae</taxon>
        <taxon>Ahrensia</taxon>
    </lineage>
</organism>
<evidence type="ECO:0000256" key="6">
    <source>
        <dbReference type="ARBA" id="ARBA00022898"/>
    </source>
</evidence>
<dbReference type="EMBL" id="JXMU01000009">
    <property type="protein sequence ID" value="KPB01678.1"/>
    <property type="molecule type" value="Genomic_DNA"/>
</dbReference>
<dbReference type="InterPro" id="IPR050596">
    <property type="entry name" value="AspAT/PAT-like"/>
</dbReference>
<evidence type="ECO:0000313" key="10">
    <source>
        <dbReference type="Proteomes" id="UP000038011"/>
    </source>
</evidence>
<sequence>MQPKLSTRSNVEPFHAMDVLAEANRLKAAGNNVLSLAVGQPGNPAPLIVRDTAAQAALHAPIGYTDALGRADTRFAIAKHYADHYGVEISPDRIAITTGSSAGFMLAFLAITEPGGRIAIAAPGYPAYRNIIKSLSLEAVEIPSGDSTDNVFDLDAFLAAHREKKIDALMIASPANPTGATVSKEELTQIIEVCDREGITFISDEIYHRLNYVADDLTALSVSDDAIVINSFSKYYCMTGWRIGWMVLPQNMVRTVERLAQSLYICAPEISQIAAPKAFEASKELEEIKEVYRANRQLLVEELPKMGITFAAPPDGAFYAWCDVSKHTNDSMDFAKTMLREIYVAGAPGVDFDPVNGNHYMRFSYAGNHDAIVEAVERIKNWIGG</sequence>
<evidence type="ECO:0000256" key="7">
    <source>
        <dbReference type="ARBA" id="ARBA00049185"/>
    </source>
</evidence>
<dbReference type="GO" id="GO:0006520">
    <property type="term" value="P:amino acid metabolic process"/>
    <property type="evidence" value="ECO:0007669"/>
    <property type="project" value="InterPro"/>
</dbReference>
<evidence type="ECO:0000259" key="8">
    <source>
        <dbReference type="Pfam" id="PF00155"/>
    </source>
</evidence>
<evidence type="ECO:0000256" key="3">
    <source>
        <dbReference type="ARBA" id="ARBA00012753"/>
    </source>
</evidence>
<dbReference type="Pfam" id="PF00155">
    <property type="entry name" value="Aminotran_1_2"/>
    <property type="match status" value="1"/>
</dbReference>
<proteinExistence type="inferred from homology"/>
<evidence type="ECO:0000256" key="1">
    <source>
        <dbReference type="ARBA" id="ARBA00001933"/>
    </source>
</evidence>
<dbReference type="PANTHER" id="PTHR46383:SF2">
    <property type="entry name" value="AMINOTRANSFERASE"/>
    <property type="match status" value="1"/>
</dbReference>
<evidence type="ECO:0000256" key="4">
    <source>
        <dbReference type="ARBA" id="ARBA00022576"/>
    </source>
</evidence>
<feature type="domain" description="Aminotransferase class I/classII large" evidence="8">
    <location>
        <begin position="32"/>
        <end position="379"/>
    </location>
</feature>
<evidence type="ECO:0000256" key="2">
    <source>
        <dbReference type="ARBA" id="ARBA00007441"/>
    </source>
</evidence>
<comment type="caution">
    <text evidence="9">The sequence shown here is derived from an EMBL/GenBank/DDBJ whole genome shotgun (WGS) entry which is preliminary data.</text>
</comment>
<dbReference type="AlphaFoldDB" id="A0A0N1J6H4"/>